<keyword evidence="1" id="KW-1133">Transmembrane helix</keyword>
<dbReference type="Proteomes" id="UP000198956">
    <property type="component" value="Unassembled WGS sequence"/>
</dbReference>
<feature type="transmembrane region" description="Helical" evidence="1">
    <location>
        <begin position="53"/>
        <end position="76"/>
    </location>
</feature>
<evidence type="ECO:0000313" key="2">
    <source>
        <dbReference type="EMBL" id="QYY43169.1"/>
    </source>
</evidence>
<accession>A0A1G8ANH8</accession>
<keyword evidence="1" id="KW-0812">Transmembrane</keyword>
<keyword evidence="1" id="KW-0472">Membrane</keyword>
<dbReference type="GeneID" id="97140213"/>
<dbReference type="EMBL" id="CP080764">
    <property type="protein sequence ID" value="QYY43169.1"/>
    <property type="molecule type" value="Genomic_DNA"/>
</dbReference>
<proteinExistence type="predicted"/>
<dbReference type="RefSeq" id="WP_091260563.1">
    <property type="nucleotide sequence ID" value="NZ_CP080764.1"/>
</dbReference>
<evidence type="ECO:0000313" key="4">
    <source>
        <dbReference type="Proteomes" id="UP000198956"/>
    </source>
</evidence>
<evidence type="ECO:0000313" key="3">
    <source>
        <dbReference type="EMBL" id="SDH22296.1"/>
    </source>
</evidence>
<feature type="transmembrane region" description="Helical" evidence="1">
    <location>
        <begin position="30"/>
        <end position="47"/>
    </location>
</feature>
<evidence type="ECO:0000256" key="1">
    <source>
        <dbReference type="SAM" id="Phobius"/>
    </source>
</evidence>
<evidence type="ECO:0000313" key="5">
    <source>
        <dbReference type="Proteomes" id="UP000826616"/>
    </source>
</evidence>
<reference evidence="2 5" key="2">
    <citation type="submission" date="2021-08" db="EMBL/GenBank/DDBJ databases">
        <title>Complete genome sequence of the strain Aneurinibacillus thermoaerophilus CCM 8960.</title>
        <authorList>
            <person name="Musilova J."/>
            <person name="Kourilova X."/>
            <person name="Pernicova I."/>
            <person name="Bezdicek M."/>
            <person name="Lengerova M."/>
            <person name="Obruca S."/>
            <person name="Sedlar K."/>
        </authorList>
    </citation>
    <scope>NUCLEOTIDE SEQUENCE [LARGE SCALE GENOMIC DNA]</scope>
    <source>
        <strain evidence="2 5">CCM 8960</strain>
    </source>
</reference>
<keyword evidence="5" id="KW-1185">Reference proteome</keyword>
<sequence length="145" mass="16860">MKKYRQGNVLRHEEASAKDIYLRRPFKYKFIETILYVFVMFGILSLLPKSSVAVFIVAMVAAIVIVGFAPFIYKVLLHPAYKLSRTHLLIRIGKTEESVPLHELQRTSTWNSTYRANGKKYHIMASKEFLEELDNQIARVQKRGK</sequence>
<organism evidence="3 4">
    <name type="scientific">Aneurinibacillus thermoaerophilus</name>
    <dbReference type="NCBI Taxonomy" id="143495"/>
    <lineage>
        <taxon>Bacteria</taxon>
        <taxon>Bacillati</taxon>
        <taxon>Bacillota</taxon>
        <taxon>Bacilli</taxon>
        <taxon>Bacillales</taxon>
        <taxon>Paenibacillaceae</taxon>
        <taxon>Aneurinibacillus group</taxon>
        <taxon>Aneurinibacillus</taxon>
    </lineage>
</organism>
<dbReference type="OrthoDB" id="2971402at2"/>
<dbReference type="AlphaFoldDB" id="A0A1G8ANH8"/>
<reference evidence="3 4" key="1">
    <citation type="submission" date="2016-10" db="EMBL/GenBank/DDBJ databases">
        <authorList>
            <person name="de Groot N.N."/>
        </authorList>
    </citation>
    <scope>NUCLEOTIDE SEQUENCE [LARGE SCALE GENOMIC DNA]</scope>
    <source>
        <strain evidence="3 4">L 420-91</strain>
    </source>
</reference>
<dbReference type="Proteomes" id="UP000826616">
    <property type="component" value="Chromosome"/>
</dbReference>
<name>A0A1G8ANH8_ANETH</name>
<dbReference type="EMBL" id="FNDE01000017">
    <property type="protein sequence ID" value="SDH22296.1"/>
    <property type="molecule type" value="Genomic_DNA"/>
</dbReference>
<gene>
    <name evidence="2" type="ORF">K3F53_02415</name>
    <name evidence="3" type="ORF">SAMN04489735_10173</name>
</gene>
<protein>
    <submittedName>
        <fullName evidence="3">Uncharacterized protein</fullName>
    </submittedName>
</protein>